<dbReference type="GO" id="GO:0003676">
    <property type="term" value="F:nucleic acid binding"/>
    <property type="evidence" value="ECO:0007669"/>
    <property type="project" value="InterPro"/>
</dbReference>
<feature type="domain" description="RNase H type-1" evidence="2">
    <location>
        <begin position="200"/>
        <end position="322"/>
    </location>
</feature>
<keyword evidence="1" id="KW-1133">Transmembrane helix</keyword>
<evidence type="ECO:0000256" key="1">
    <source>
        <dbReference type="SAM" id="Phobius"/>
    </source>
</evidence>
<dbReference type="Gene3D" id="3.30.420.10">
    <property type="entry name" value="Ribonuclease H-like superfamily/Ribonuclease H"/>
    <property type="match status" value="1"/>
</dbReference>
<comment type="caution">
    <text evidence="3">The sequence shown here is derived from an EMBL/GenBank/DDBJ whole genome shotgun (WGS) entry which is preliminary data.</text>
</comment>
<dbReference type="Proteomes" id="UP001165121">
    <property type="component" value="Unassembled WGS sequence"/>
</dbReference>
<reference evidence="3" key="1">
    <citation type="submission" date="2023-04" db="EMBL/GenBank/DDBJ databases">
        <title>Phytophthora fragariaefolia NBRC 109709.</title>
        <authorList>
            <person name="Ichikawa N."/>
            <person name="Sato H."/>
            <person name="Tonouchi N."/>
        </authorList>
    </citation>
    <scope>NUCLEOTIDE SEQUENCE</scope>
    <source>
        <strain evidence="3">NBRC 109709</strain>
    </source>
</reference>
<dbReference type="AlphaFoldDB" id="A0A9W6U3R0"/>
<dbReference type="Pfam" id="PF13456">
    <property type="entry name" value="RVT_3"/>
    <property type="match status" value="1"/>
</dbReference>
<name>A0A9W6U3R0_9STRA</name>
<dbReference type="InterPro" id="IPR036397">
    <property type="entry name" value="RNaseH_sf"/>
</dbReference>
<evidence type="ECO:0000313" key="3">
    <source>
        <dbReference type="EMBL" id="GMF24896.1"/>
    </source>
</evidence>
<keyword evidence="1" id="KW-0472">Membrane</keyword>
<evidence type="ECO:0000313" key="4">
    <source>
        <dbReference type="Proteomes" id="UP001165121"/>
    </source>
</evidence>
<evidence type="ECO:0000259" key="2">
    <source>
        <dbReference type="Pfam" id="PF13456"/>
    </source>
</evidence>
<gene>
    <name evidence="3" type="ORF">Pfra01_000431400</name>
</gene>
<keyword evidence="1" id="KW-0812">Transmembrane</keyword>
<feature type="transmembrane region" description="Helical" evidence="1">
    <location>
        <begin position="20"/>
        <end position="38"/>
    </location>
</feature>
<dbReference type="EMBL" id="BSXT01000342">
    <property type="protein sequence ID" value="GMF24896.1"/>
    <property type="molecule type" value="Genomic_DNA"/>
</dbReference>
<protein>
    <submittedName>
        <fullName evidence="3">Unnamed protein product</fullName>
    </submittedName>
</protein>
<dbReference type="SUPFAM" id="SSF53098">
    <property type="entry name" value="Ribonuclease H-like"/>
    <property type="match status" value="1"/>
</dbReference>
<organism evidence="3 4">
    <name type="scientific">Phytophthora fragariaefolia</name>
    <dbReference type="NCBI Taxonomy" id="1490495"/>
    <lineage>
        <taxon>Eukaryota</taxon>
        <taxon>Sar</taxon>
        <taxon>Stramenopiles</taxon>
        <taxon>Oomycota</taxon>
        <taxon>Peronosporomycetes</taxon>
        <taxon>Peronosporales</taxon>
        <taxon>Peronosporaceae</taxon>
        <taxon>Phytophthora</taxon>
    </lineage>
</organism>
<dbReference type="InterPro" id="IPR002156">
    <property type="entry name" value="RNaseH_domain"/>
</dbReference>
<keyword evidence="4" id="KW-1185">Reference proteome</keyword>
<dbReference type="GO" id="GO:0004523">
    <property type="term" value="F:RNA-DNA hybrid ribonuclease activity"/>
    <property type="evidence" value="ECO:0007669"/>
    <property type="project" value="InterPro"/>
</dbReference>
<proteinExistence type="predicted"/>
<accession>A0A9W6U3R0</accession>
<dbReference type="InterPro" id="IPR012337">
    <property type="entry name" value="RNaseH-like_sf"/>
</dbReference>
<sequence>MPTRYTMYEKTRWGAHTRNACTYLLITIHHIFWTYPAAVKLRKKLMKPWNALGLREDGLEFAMFSLTLPHIPDGIWEITDEVRVASTDPQHQLSVTVTSLTEGCWRVAAALYVHSVWRWRVNFFDDLNDVSDHHHLWILERNLRQAYRTMHIHINVASDGICREAAKKFMRRAFTSRDRPTLRVITTDRPMYLLFSGGRTQGKTGAAGTGAIVIRKDPGSSTYIAVWGSYMSYVDTKLTNATAAHMALLTGLKECAIKRYRPFHVVGDYDQLIRQHARRKPPHVAHLKALYWRCRRLADTVKDIKWHHHPRENNKMVSELAGTAISTSSSRQSTILGTEEMRRQWTRHLDTDLILWTEAMATAEENAAQEVCAAACPRATGKKRGSAN</sequence>